<dbReference type="EMBL" id="AWUE01022292">
    <property type="protein sequence ID" value="OMO58893.1"/>
    <property type="molecule type" value="Genomic_DNA"/>
</dbReference>
<evidence type="ECO:0000313" key="1">
    <source>
        <dbReference type="EMBL" id="OMO58893.1"/>
    </source>
</evidence>
<accession>A0A1R3GLC8</accession>
<dbReference type="Proteomes" id="UP000187203">
    <property type="component" value="Unassembled WGS sequence"/>
</dbReference>
<proteinExistence type="predicted"/>
<sequence>MALRPVEPSVITFSSLDALLPNRIDVVGLGDLCLKDMVDIGEIVGPEGIGRSMRGD</sequence>
<comment type="caution">
    <text evidence="1">The sequence shown here is derived from an EMBL/GenBank/DDBJ whole genome shotgun (WGS) entry which is preliminary data.</text>
</comment>
<organism evidence="1 2">
    <name type="scientific">Corchorus olitorius</name>
    <dbReference type="NCBI Taxonomy" id="93759"/>
    <lineage>
        <taxon>Eukaryota</taxon>
        <taxon>Viridiplantae</taxon>
        <taxon>Streptophyta</taxon>
        <taxon>Embryophyta</taxon>
        <taxon>Tracheophyta</taxon>
        <taxon>Spermatophyta</taxon>
        <taxon>Magnoliopsida</taxon>
        <taxon>eudicotyledons</taxon>
        <taxon>Gunneridae</taxon>
        <taxon>Pentapetalae</taxon>
        <taxon>rosids</taxon>
        <taxon>malvids</taxon>
        <taxon>Malvales</taxon>
        <taxon>Malvaceae</taxon>
        <taxon>Grewioideae</taxon>
        <taxon>Apeibeae</taxon>
        <taxon>Corchorus</taxon>
    </lineage>
</organism>
<protein>
    <submittedName>
        <fullName evidence="1">Uncharacterized protein</fullName>
    </submittedName>
</protein>
<reference evidence="2" key="1">
    <citation type="submission" date="2013-09" db="EMBL/GenBank/DDBJ databases">
        <title>Corchorus olitorius genome sequencing.</title>
        <authorList>
            <person name="Alam M."/>
            <person name="Haque M.S."/>
            <person name="Islam M.S."/>
            <person name="Emdad E.M."/>
            <person name="Islam M.M."/>
            <person name="Ahmed B."/>
            <person name="Halim A."/>
            <person name="Hossen Q.M.M."/>
            <person name="Hossain M.Z."/>
            <person name="Ahmed R."/>
            <person name="Khan M.M."/>
            <person name="Islam R."/>
            <person name="Rashid M.M."/>
            <person name="Khan S.A."/>
            <person name="Rahman M.S."/>
            <person name="Alam M."/>
            <person name="Yahiya A.S."/>
            <person name="Khan M.S."/>
            <person name="Azam M.S."/>
            <person name="Haque T."/>
            <person name="Lashkar M.Z.H."/>
            <person name="Akhand A.I."/>
            <person name="Morshed G."/>
            <person name="Roy S."/>
            <person name="Uddin K.S."/>
            <person name="Rabeya T."/>
            <person name="Hossain A.S."/>
            <person name="Chowdhury A."/>
            <person name="Snigdha A.R."/>
            <person name="Mortoza M.S."/>
            <person name="Matin S.A."/>
            <person name="Hoque S.M.E."/>
            <person name="Islam M.K."/>
            <person name="Roy D.K."/>
            <person name="Haider R."/>
            <person name="Moosa M.M."/>
            <person name="Elias S.M."/>
            <person name="Hasan A.M."/>
            <person name="Jahan S."/>
            <person name="Shafiuddin M."/>
            <person name="Mahmood N."/>
            <person name="Shommy N.S."/>
        </authorList>
    </citation>
    <scope>NUCLEOTIDE SEQUENCE [LARGE SCALE GENOMIC DNA]</scope>
    <source>
        <strain evidence="2">cv. O-4</strain>
    </source>
</reference>
<evidence type="ECO:0000313" key="2">
    <source>
        <dbReference type="Proteomes" id="UP000187203"/>
    </source>
</evidence>
<name>A0A1R3GLC8_9ROSI</name>
<keyword evidence="2" id="KW-1185">Reference proteome</keyword>
<dbReference type="AlphaFoldDB" id="A0A1R3GLC8"/>
<gene>
    <name evidence="1" type="ORF">COLO4_34350</name>
</gene>